<keyword evidence="1 3" id="KW-0732">Signal</keyword>
<evidence type="ECO:0000256" key="1">
    <source>
        <dbReference type="ARBA" id="ARBA00022729"/>
    </source>
</evidence>
<sequence length="329" mass="35844">MFTPRRLLSLVFVTTALAAPAQIVRRFTDLRLTARLEAVSQFAAAAYCEGNTHSAGQYLSCLPGNCLFVERSNAWVTEAFWNIGESNTIGFVAVDDTNHLVVLAFQGTANTLNKLTDAAFLPVSTELCGSGDDECKIHRGFWHAWQDVESIVTDSVLRAVIAHPAYRVIATGHSLGGALAALAATSLRNGGMSVDLYTYGQPRLGFEAISNYITNQAPEKGSNFRVANTNDIIPQLPQHKAGGWDHFSPEYHIETTELPVVGQDITEYIGLFNESGNAGTDWPDTVEDLKNAHTKYFGNITDCFSGERNLTADMMAVLDFIGIPSSFLE</sequence>
<reference evidence="5" key="1">
    <citation type="submission" date="2021-02" db="EMBL/GenBank/DDBJ databases">
        <title>Genome sequence Cadophora malorum strain M34.</title>
        <authorList>
            <person name="Stefanovic E."/>
            <person name="Vu D."/>
            <person name="Scully C."/>
            <person name="Dijksterhuis J."/>
            <person name="Roader J."/>
            <person name="Houbraken J."/>
        </authorList>
    </citation>
    <scope>NUCLEOTIDE SEQUENCE</scope>
    <source>
        <strain evidence="5">M34</strain>
    </source>
</reference>
<dbReference type="PANTHER" id="PTHR46640:SF1">
    <property type="entry name" value="FUNGAL LIPASE-LIKE DOMAIN-CONTAINING PROTEIN-RELATED"/>
    <property type="match status" value="1"/>
</dbReference>
<dbReference type="Pfam" id="PF01764">
    <property type="entry name" value="Lipase_3"/>
    <property type="match status" value="1"/>
</dbReference>
<evidence type="ECO:0000256" key="3">
    <source>
        <dbReference type="SAM" id="SignalP"/>
    </source>
</evidence>
<dbReference type="InterPro" id="IPR002921">
    <property type="entry name" value="Fungal_lipase-type"/>
</dbReference>
<dbReference type="AlphaFoldDB" id="A0A8H7TL95"/>
<dbReference type="OrthoDB" id="426718at2759"/>
<evidence type="ECO:0000256" key="2">
    <source>
        <dbReference type="ARBA" id="ARBA00022801"/>
    </source>
</evidence>
<feature type="signal peptide" evidence="3">
    <location>
        <begin position="1"/>
        <end position="18"/>
    </location>
</feature>
<evidence type="ECO:0000313" key="6">
    <source>
        <dbReference type="Proteomes" id="UP000664132"/>
    </source>
</evidence>
<protein>
    <recommendedName>
        <fullName evidence="4">Fungal lipase-type domain-containing protein</fullName>
    </recommendedName>
</protein>
<dbReference type="GO" id="GO:0016787">
    <property type="term" value="F:hydrolase activity"/>
    <property type="evidence" value="ECO:0007669"/>
    <property type="project" value="UniProtKB-KW"/>
</dbReference>
<feature type="chain" id="PRO_5034458061" description="Fungal lipase-type domain-containing protein" evidence="3">
    <location>
        <begin position="19"/>
        <end position="329"/>
    </location>
</feature>
<gene>
    <name evidence="5" type="ORF">IFR04_005943</name>
</gene>
<feature type="domain" description="Fungal lipase-type" evidence="4">
    <location>
        <begin position="102"/>
        <end position="238"/>
    </location>
</feature>
<dbReference type="CDD" id="cd00519">
    <property type="entry name" value="Lipase_3"/>
    <property type="match status" value="1"/>
</dbReference>
<dbReference type="InterPro" id="IPR029058">
    <property type="entry name" value="AB_hydrolase_fold"/>
</dbReference>
<proteinExistence type="predicted"/>
<dbReference type="PANTHER" id="PTHR46640">
    <property type="entry name" value="TRIACYLGLYCEROL LIPASE, PUTATIVE (AFU_ORTHOLOGUE AFUA_6G06510)-RELATED"/>
    <property type="match status" value="1"/>
</dbReference>
<dbReference type="EMBL" id="JAFJYH010000074">
    <property type="protein sequence ID" value="KAG4420966.1"/>
    <property type="molecule type" value="Genomic_DNA"/>
</dbReference>
<accession>A0A8H7TL95</accession>
<evidence type="ECO:0000313" key="5">
    <source>
        <dbReference type="EMBL" id="KAG4420966.1"/>
    </source>
</evidence>
<name>A0A8H7TL95_9HELO</name>
<dbReference type="InterPro" id="IPR051299">
    <property type="entry name" value="AB_hydrolase_lip/est"/>
</dbReference>
<dbReference type="GO" id="GO:0006629">
    <property type="term" value="P:lipid metabolic process"/>
    <property type="evidence" value="ECO:0007669"/>
    <property type="project" value="InterPro"/>
</dbReference>
<comment type="caution">
    <text evidence="5">The sequence shown here is derived from an EMBL/GenBank/DDBJ whole genome shotgun (WGS) entry which is preliminary data.</text>
</comment>
<keyword evidence="6" id="KW-1185">Reference proteome</keyword>
<dbReference type="SUPFAM" id="SSF53474">
    <property type="entry name" value="alpha/beta-Hydrolases"/>
    <property type="match status" value="1"/>
</dbReference>
<evidence type="ECO:0000259" key="4">
    <source>
        <dbReference type="Pfam" id="PF01764"/>
    </source>
</evidence>
<organism evidence="5 6">
    <name type="scientific">Cadophora malorum</name>
    <dbReference type="NCBI Taxonomy" id="108018"/>
    <lineage>
        <taxon>Eukaryota</taxon>
        <taxon>Fungi</taxon>
        <taxon>Dikarya</taxon>
        <taxon>Ascomycota</taxon>
        <taxon>Pezizomycotina</taxon>
        <taxon>Leotiomycetes</taxon>
        <taxon>Helotiales</taxon>
        <taxon>Ploettnerulaceae</taxon>
        <taxon>Cadophora</taxon>
    </lineage>
</organism>
<dbReference type="Proteomes" id="UP000664132">
    <property type="component" value="Unassembled WGS sequence"/>
</dbReference>
<dbReference type="Gene3D" id="3.40.50.1820">
    <property type="entry name" value="alpha/beta hydrolase"/>
    <property type="match status" value="1"/>
</dbReference>
<keyword evidence="2" id="KW-0378">Hydrolase</keyword>